<dbReference type="STRING" id="85681.V4U0X7"/>
<sequence>MICHGHGCYLQQSSLSPCAWVMRANHGDEYTIAEFNPIQWTFDNSPQKKLALLAPNLRQQLHSICEVMTPLPISLNSFLL</sequence>
<accession>V4U0X7</accession>
<dbReference type="InParanoid" id="V4U0X7"/>
<proteinExistence type="predicted"/>
<keyword evidence="2" id="KW-1185">Reference proteome</keyword>
<dbReference type="KEGG" id="cic:CICLE_v10023138mg"/>
<dbReference type="AlphaFoldDB" id="V4U0X7"/>
<protein>
    <submittedName>
        <fullName evidence="1">Uncharacterized protein</fullName>
    </submittedName>
</protein>
<organism evidence="1 2">
    <name type="scientific">Citrus clementina</name>
    <name type="common">Clementine</name>
    <name type="synonym">Citrus deliciosa x Citrus sinensis</name>
    <dbReference type="NCBI Taxonomy" id="85681"/>
    <lineage>
        <taxon>Eukaryota</taxon>
        <taxon>Viridiplantae</taxon>
        <taxon>Streptophyta</taxon>
        <taxon>Embryophyta</taxon>
        <taxon>Tracheophyta</taxon>
        <taxon>Spermatophyta</taxon>
        <taxon>Magnoliopsida</taxon>
        <taxon>eudicotyledons</taxon>
        <taxon>Gunneridae</taxon>
        <taxon>Pentapetalae</taxon>
        <taxon>rosids</taxon>
        <taxon>malvids</taxon>
        <taxon>Sapindales</taxon>
        <taxon>Rutaceae</taxon>
        <taxon>Aurantioideae</taxon>
        <taxon>Citrus</taxon>
    </lineage>
</organism>
<evidence type="ECO:0000313" key="1">
    <source>
        <dbReference type="EMBL" id="ESR55796.1"/>
    </source>
</evidence>
<dbReference type="Proteomes" id="UP000030687">
    <property type="component" value="Unassembled WGS sequence"/>
</dbReference>
<name>V4U0X7_CITCL</name>
<gene>
    <name evidence="1" type="ORF">CICLE_v10023138mg</name>
</gene>
<dbReference type="EMBL" id="KI536661">
    <property type="protein sequence ID" value="ESR55796.1"/>
    <property type="molecule type" value="Genomic_DNA"/>
</dbReference>
<evidence type="ECO:0000313" key="2">
    <source>
        <dbReference type="Proteomes" id="UP000030687"/>
    </source>
</evidence>
<dbReference type="Gramene" id="ESR55796">
    <property type="protein sequence ID" value="ESR55796"/>
    <property type="gene ID" value="CICLE_v10023138mg"/>
</dbReference>
<reference evidence="1 2" key="1">
    <citation type="submission" date="2013-10" db="EMBL/GenBank/DDBJ databases">
        <authorList>
            <consortium name="International Citrus Genome Consortium"/>
            <person name="Jenkins J."/>
            <person name="Schmutz J."/>
            <person name="Prochnik S."/>
            <person name="Rokhsar D."/>
            <person name="Gmitter F."/>
            <person name="Ollitrault P."/>
            <person name="Machado M."/>
            <person name="Talon M."/>
            <person name="Wincker P."/>
            <person name="Jaillon O."/>
            <person name="Morgante M."/>
        </authorList>
    </citation>
    <scope>NUCLEOTIDE SEQUENCE</scope>
    <source>
        <strain evidence="2">cv. Clemenules</strain>
    </source>
</reference>